<keyword evidence="3" id="KW-1185">Reference proteome</keyword>
<keyword evidence="1" id="KW-0472">Membrane</keyword>
<accession>A0A1B1AMC1</accession>
<dbReference type="AlphaFoldDB" id="A0A1B1AMC1"/>
<protein>
    <submittedName>
        <fullName evidence="2">Uncharacterized protein</fullName>
    </submittedName>
</protein>
<keyword evidence="1" id="KW-1133">Transmembrane helix</keyword>
<dbReference type="Proteomes" id="UP000092498">
    <property type="component" value="Chromosome"/>
</dbReference>
<dbReference type="RefSeq" id="WP_066774095.1">
    <property type="nucleotide sequence ID" value="NZ_CP013244.1"/>
</dbReference>
<reference evidence="2 3" key="1">
    <citation type="submission" date="2015-11" db="EMBL/GenBank/DDBJ databases">
        <title>Whole-Genome Sequence of Candidatus Oderbacter manganicum from the National Park Lower Oder Valley, Germany.</title>
        <authorList>
            <person name="Braun B."/>
            <person name="Liere K."/>
            <person name="Szewzyk U."/>
        </authorList>
    </citation>
    <scope>NUCLEOTIDE SEQUENCE [LARGE SCALE GENOMIC DNA]</scope>
    <source>
        <strain evidence="2 3">OTSz_A_272</strain>
    </source>
</reference>
<evidence type="ECO:0000313" key="3">
    <source>
        <dbReference type="Proteomes" id="UP000092498"/>
    </source>
</evidence>
<keyword evidence="1" id="KW-0812">Transmembrane</keyword>
<feature type="transmembrane region" description="Helical" evidence="1">
    <location>
        <begin position="7"/>
        <end position="31"/>
    </location>
</feature>
<evidence type="ECO:0000313" key="2">
    <source>
        <dbReference type="EMBL" id="ANP47703.1"/>
    </source>
</evidence>
<feature type="transmembrane region" description="Helical" evidence="1">
    <location>
        <begin position="64"/>
        <end position="82"/>
    </location>
</feature>
<dbReference type="InParanoid" id="A0A1B1AMC1"/>
<name>A0A1B1AMC1_9PROT</name>
<dbReference type="EMBL" id="CP013244">
    <property type="protein sequence ID" value="ANP47703.1"/>
    <property type="molecule type" value="Genomic_DNA"/>
</dbReference>
<organism evidence="2 3">
    <name type="scientific">Candidatus Viadribacter manganicus</name>
    <dbReference type="NCBI Taxonomy" id="1759059"/>
    <lineage>
        <taxon>Bacteria</taxon>
        <taxon>Pseudomonadati</taxon>
        <taxon>Pseudomonadota</taxon>
        <taxon>Alphaproteobacteria</taxon>
        <taxon>Hyphomonadales</taxon>
        <taxon>Hyphomonadaceae</taxon>
        <taxon>Candidatus Viadribacter</taxon>
    </lineage>
</organism>
<proteinExistence type="predicted"/>
<sequence length="83" mass="8604">MSALRAGVYGALTPLLAVGAFFLGFYALLMAASRADWLLVVVAAIASIAGAMAAFVLRKTRPNLTLVLASVPALLLAAVLFLR</sequence>
<feature type="transmembrane region" description="Helical" evidence="1">
    <location>
        <begin position="37"/>
        <end position="57"/>
    </location>
</feature>
<evidence type="ECO:0000256" key="1">
    <source>
        <dbReference type="SAM" id="Phobius"/>
    </source>
</evidence>
<dbReference type="KEGG" id="cbot:ATE48_18245"/>
<gene>
    <name evidence="2" type="ORF">ATE48_18245</name>
</gene>